<dbReference type="AlphaFoldDB" id="A0A1X6ZQ05"/>
<evidence type="ECO:0000256" key="1">
    <source>
        <dbReference type="ARBA" id="ARBA00008791"/>
    </source>
</evidence>
<dbReference type="CDD" id="cd00293">
    <property type="entry name" value="USP-like"/>
    <property type="match status" value="1"/>
</dbReference>
<dbReference type="PANTHER" id="PTHR46268">
    <property type="entry name" value="STRESS RESPONSE PROTEIN NHAX"/>
    <property type="match status" value="1"/>
</dbReference>
<evidence type="ECO:0000259" key="2">
    <source>
        <dbReference type="Pfam" id="PF00582"/>
    </source>
</evidence>
<proteinExistence type="inferred from homology"/>
<keyword evidence="4" id="KW-1185">Reference proteome</keyword>
<accession>A0A1X6ZQ05</accession>
<dbReference type="RefSeq" id="WP_085888930.1">
    <property type="nucleotide sequence ID" value="NZ_FWFN01000005.1"/>
</dbReference>
<evidence type="ECO:0000313" key="3">
    <source>
        <dbReference type="EMBL" id="SLN57766.1"/>
    </source>
</evidence>
<protein>
    <submittedName>
        <fullName evidence="3">Universal stress protein/MT2052</fullName>
    </submittedName>
</protein>
<feature type="domain" description="UspA" evidence="2">
    <location>
        <begin position="7"/>
        <end position="145"/>
    </location>
</feature>
<dbReference type="InterPro" id="IPR014729">
    <property type="entry name" value="Rossmann-like_a/b/a_fold"/>
</dbReference>
<organism evidence="3 4">
    <name type="scientific">Pseudooceanicola marinus</name>
    <dbReference type="NCBI Taxonomy" id="396013"/>
    <lineage>
        <taxon>Bacteria</taxon>
        <taxon>Pseudomonadati</taxon>
        <taxon>Pseudomonadota</taxon>
        <taxon>Alphaproteobacteria</taxon>
        <taxon>Rhodobacterales</taxon>
        <taxon>Paracoccaceae</taxon>
        <taxon>Pseudooceanicola</taxon>
    </lineage>
</organism>
<dbReference type="Gene3D" id="3.40.50.620">
    <property type="entry name" value="HUPs"/>
    <property type="match status" value="1"/>
</dbReference>
<name>A0A1X6ZQ05_9RHOB</name>
<dbReference type="InterPro" id="IPR006016">
    <property type="entry name" value="UspA"/>
</dbReference>
<dbReference type="OrthoDB" id="5186731at2"/>
<dbReference type="SUPFAM" id="SSF52402">
    <property type="entry name" value="Adenine nucleotide alpha hydrolases-like"/>
    <property type="match status" value="1"/>
</dbReference>
<dbReference type="Pfam" id="PF00582">
    <property type="entry name" value="Usp"/>
    <property type="match status" value="1"/>
</dbReference>
<dbReference type="PANTHER" id="PTHR46268:SF6">
    <property type="entry name" value="UNIVERSAL STRESS PROTEIN UP12"/>
    <property type="match status" value="1"/>
</dbReference>
<gene>
    <name evidence="3" type="ORF">PSM7751_02912</name>
</gene>
<reference evidence="3 4" key="1">
    <citation type="submission" date="2017-03" db="EMBL/GenBank/DDBJ databases">
        <authorList>
            <person name="Afonso C.L."/>
            <person name="Miller P.J."/>
            <person name="Scott M.A."/>
            <person name="Spackman E."/>
            <person name="Goraichik I."/>
            <person name="Dimitrov K.M."/>
            <person name="Suarez D.L."/>
            <person name="Swayne D.E."/>
        </authorList>
    </citation>
    <scope>NUCLEOTIDE SEQUENCE [LARGE SCALE GENOMIC DNA]</scope>
    <source>
        <strain evidence="3 4">CECT 7751</strain>
    </source>
</reference>
<evidence type="ECO:0000313" key="4">
    <source>
        <dbReference type="Proteomes" id="UP000193963"/>
    </source>
</evidence>
<comment type="similarity">
    <text evidence="1">Belongs to the universal stress protein A family.</text>
</comment>
<dbReference type="EMBL" id="FWFN01000005">
    <property type="protein sequence ID" value="SLN57766.1"/>
    <property type="molecule type" value="Genomic_DNA"/>
</dbReference>
<dbReference type="Proteomes" id="UP000193963">
    <property type="component" value="Unassembled WGS sequence"/>
</dbReference>
<sequence>MTQEVFVVAYEGDDDSGTLLEYAIERAKKEDAALHIVHVLEWSPYSFLTPQEVEERHSRRKEELARAKAVIIDPAVVKASDAGLSATGEIRYGQVVELIAEIARQKSAAMIFVGRSGSNSISARVFGSVPLGLAQIAPVPTVIVP</sequence>